<keyword evidence="2" id="KW-1185">Reference proteome</keyword>
<dbReference type="EMBL" id="QYBC01000001">
    <property type="protein sequence ID" value="RYB07944.1"/>
    <property type="molecule type" value="Genomic_DNA"/>
</dbReference>
<proteinExistence type="predicted"/>
<reference evidence="1 2" key="2">
    <citation type="submission" date="2019-02" db="EMBL/GenBank/DDBJ databases">
        <title>'Lichenibacterium ramalinii' gen. nov. sp. nov., 'Lichenibacterium minor' gen. nov. sp. nov.</title>
        <authorList>
            <person name="Pankratov T."/>
        </authorList>
    </citation>
    <scope>NUCLEOTIDE SEQUENCE [LARGE SCALE GENOMIC DNA]</scope>
    <source>
        <strain evidence="1 2">RmlP001</strain>
    </source>
</reference>
<name>A0A4Q2RIU0_9HYPH</name>
<organism evidence="1 2">
    <name type="scientific">Lichenibacterium ramalinae</name>
    <dbReference type="NCBI Taxonomy" id="2316527"/>
    <lineage>
        <taxon>Bacteria</taxon>
        <taxon>Pseudomonadati</taxon>
        <taxon>Pseudomonadota</taxon>
        <taxon>Alphaproteobacteria</taxon>
        <taxon>Hyphomicrobiales</taxon>
        <taxon>Lichenihabitantaceae</taxon>
        <taxon>Lichenibacterium</taxon>
    </lineage>
</organism>
<protein>
    <submittedName>
        <fullName evidence="1">Uncharacterized protein</fullName>
    </submittedName>
</protein>
<reference evidence="1 2" key="1">
    <citation type="submission" date="2018-09" db="EMBL/GenBank/DDBJ databases">
        <authorList>
            <person name="Grouzdev D.S."/>
            <person name="Krutkina M.S."/>
        </authorList>
    </citation>
    <scope>NUCLEOTIDE SEQUENCE [LARGE SCALE GENOMIC DNA]</scope>
    <source>
        <strain evidence="1 2">RmlP001</strain>
    </source>
</reference>
<evidence type="ECO:0000313" key="1">
    <source>
        <dbReference type="EMBL" id="RYB07944.1"/>
    </source>
</evidence>
<evidence type="ECO:0000313" key="2">
    <source>
        <dbReference type="Proteomes" id="UP000289411"/>
    </source>
</evidence>
<sequence length="123" mass="13260">MLDLSVIDRSRVFDWNARRPGQPNERARDLKGSIGTPIQIGATFILWRFGGPKTIVRETSFPSFLETITIAFHRGGCDASVAYRLKPGTTSVGIDNIETGASLPITNLTAENVHCSLGASAVS</sequence>
<accession>A0A4Q2RIU0</accession>
<dbReference type="Proteomes" id="UP000289411">
    <property type="component" value="Unassembled WGS sequence"/>
</dbReference>
<dbReference type="AlphaFoldDB" id="A0A4Q2RIU0"/>
<gene>
    <name evidence="1" type="ORF">D3272_02200</name>
</gene>
<comment type="caution">
    <text evidence="1">The sequence shown here is derived from an EMBL/GenBank/DDBJ whole genome shotgun (WGS) entry which is preliminary data.</text>
</comment>